<keyword evidence="1" id="KW-0732">Signal</keyword>
<accession>A0A6A4WB01</accession>
<dbReference type="Gene3D" id="3.10.100.10">
    <property type="entry name" value="Mannose-Binding Protein A, subunit A"/>
    <property type="match status" value="1"/>
</dbReference>
<sequence length="273" mass="30214">MALPRSAAAARVALVASLLAVVCPQLPTDQPFTCRAEGGHLVCRDNGTRVEFRSETVTWREAHALCRRRGAFLVPSRRAFNSVILDRLYQRAAAHGDFWLGARYLRNGYYEWLLQMSGDSIVKDHFILGKTQYVSRWWLGNFTITRQMFPQPESSALGVGTYWCQRCFEMSSVLDSKYVKHARCCPAEQTESPVPLSWPETCGETVTPAELCVDSAGRPCSSGAAAAAHSRASSGQPVQFSGSRCASVSNVTTNLHLLSQVTVTDRKLGDYDW</sequence>
<dbReference type="EMBL" id="VIIS01001207">
    <property type="protein sequence ID" value="KAF0300984.1"/>
    <property type="molecule type" value="Genomic_DNA"/>
</dbReference>
<reference evidence="2 3" key="1">
    <citation type="submission" date="2019-07" db="EMBL/GenBank/DDBJ databases">
        <title>Draft genome assembly of a fouling barnacle, Amphibalanus amphitrite (Darwin, 1854): The first reference genome for Thecostraca.</title>
        <authorList>
            <person name="Kim W."/>
        </authorList>
    </citation>
    <scope>NUCLEOTIDE SEQUENCE [LARGE SCALE GENOMIC DNA]</scope>
    <source>
        <strain evidence="2">SNU_AA5</strain>
        <tissue evidence="2">Soma without cirri and trophi</tissue>
    </source>
</reference>
<proteinExistence type="predicted"/>
<dbReference type="AlphaFoldDB" id="A0A6A4WB01"/>
<keyword evidence="3" id="KW-1185">Reference proteome</keyword>
<dbReference type="SUPFAM" id="SSF56436">
    <property type="entry name" value="C-type lectin-like"/>
    <property type="match status" value="1"/>
</dbReference>
<name>A0A6A4WB01_AMPAM</name>
<evidence type="ECO:0008006" key="4">
    <source>
        <dbReference type="Google" id="ProtNLM"/>
    </source>
</evidence>
<dbReference type="InterPro" id="IPR016187">
    <property type="entry name" value="CTDL_fold"/>
</dbReference>
<evidence type="ECO:0000313" key="3">
    <source>
        <dbReference type="Proteomes" id="UP000440578"/>
    </source>
</evidence>
<organism evidence="2 3">
    <name type="scientific">Amphibalanus amphitrite</name>
    <name type="common">Striped barnacle</name>
    <name type="synonym">Balanus amphitrite</name>
    <dbReference type="NCBI Taxonomy" id="1232801"/>
    <lineage>
        <taxon>Eukaryota</taxon>
        <taxon>Metazoa</taxon>
        <taxon>Ecdysozoa</taxon>
        <taxon>Arthropoda</taxon>
        <taxon>Crustacea</taxon>
        <taxon>Multicrustacea</taxon>
        <taxon>Cirripedia</taxon>
        <taxon>Thoracica</taxon>
        <taxon>Thoracicalcarea</taxon>
        <taxon>Balanomorpha</taxon>
        <taxon>Balanoidea</taxon>
        <taxon>Balanidae</taxon>
        <taxon>Amphibalaninae</taxon>
        <taxon>Amphibalanus</taxon>
    </lineage>
</organism>
<evidence type="ECO:0000313" key="2">
    <source>
        <dbReference type="EMBL" id="KAF0300984.1"/>
    </source>
</evidence>
<comment type="caution">
    <text evidence="2">The sequence shown here is derived from an EMBL/GenBank/DDBJ whole genome shotgun (WGS) entry which is preliminary data.</text>
</comment>
<evidence type="ECO:0000256" key="1">
    <source>
        <dbReference type="SAM" id="SignalP"/>
    </source>
</evidence>
<dbReference type="Proteomes" id="UP000440578">
    <property type="component" value="Unassembled WGS sequence"/>
</dbReference>
<dbReference type="OrthoDB" id="10037534at2759"/>
<feature type="signal peptide" evidence="1">
    <location>
        <begin position="1"/>
        <end position="24"/>
    </location>
</feature>
<dbReference type="CDD" id="cd00037">
    <property type="entry name" value="CLECT"/>
    <property type="match status" value="1"/>
</dbReference>
<gene>
    <name evidence="2" type="ORF">FJT64_026618</name>
</gene>
<feature type="chain" id="PRO_5025461027" description="C-type lectin domain-containing protein" evidence="1">
    <location>
        <begin position="25"/>
        <end position="273"/>
    </location>
</feature>
<dbReference type="InterPro" id="IPR016186">
    <property type="entry name" value="C-type_lectin-like/link_sf"/>
</dbReference>
<protein>
    <recommendedName>
        <fullName evidence="4">C-type lectin domain-containing protein</fullName>
    </recommendedName>
</protein>